<proteinExistence type="predicted"/>
<dbReference type="eggNOG" id="ENOG5033C46">
    <property type="taxonomic scope" value="Bacteria"/>
</dbReference>
<gene>
    <name evidence="1" type="ORF">AM305_00840</name>
</gene>
<protein>
    <recommendedName>
        <fullName evidence="3">DUF2635 domain-containing protein</fullName>
    </recommendedName>
</protein>
<dbReference type="OrthoDB" id="8689507at2"/>
<evidence type="ECO:0008006" key="3">
    <source>
        <dbReference type="Google" id="ProtNLM"/>
    </source>
</evidence>
<evidence type="ECO:0000313" key="1">
    <source>
        <dbReference type="EMBL" id="EER46118.1"/>
    </source>
</evidence>
<sequence>MPTFKIRPKAGLIIRDPDTFEPLNDKGEEKPQSSYWLKHLKNGDVELVETKTTKETKTKTENA</sequence>
<name>C5S4M9_9PAST</name>
<dbReference type="Proteomes" id="UP000005532">
    <property type="component" value="Unassembled WGS sequence"/>
</dbReference>
<dbReference type="EMBL" id="ACQL01000153">
    <property type="protein sequence ID" value="EER46118.1"/>
    <property type="molecule type" value="Genomic_DNA"/>
</dbReference>
<dbReference type="RefSeq" id="WP_005825901.1">
    <property type="nucleotide sequence ID" value="NZ_ACQL01000153.1"/>
</dbReference>
<dbReference type="InterPro" id="IPR024400">
    <property type="entry name" value="DUF2635"/>
</dbReference>
<accession>C5S4M9</accession>
<comment type="caution">
    <text evidence="1">The sequence shown here is derived from an EMBL/GenBank/DDBJ whole genome shotgun (WGS) entry which is preliminary data.</text>
</comment>
<dbReference type="AlphaFoldDB" id="C5S4M9"/>
<organism evidence="1 2">
    <name type="scientific">Actinobacillus minor NM305</name>
    <dbReference type="NCBI Taxonomy" id="637911"/>
    <lineage>
        <taxon>Bacteria</taxon>
        <taxon>Pseudomonadati</taxon>
        <taxon>Pseudomonadota</taxon>
        <taxon>Gammaproteobacteria</taxon>
        <taxon>Pasteurellales</taxon>
        <taxon>Pasteurellaceae</taxon>
        <taxon>Actinobacillus</taxon>
    </lineage>
</organism>
<evidence type="ECO:0000313" key="2">
    <source>
        <dbReference type="Proteomes" id="UP000005532"/>
    </source>
</evidence>
<reference evidence="1 2" key="1">
    <citation type="journal article" date="2010" name="Vet. Microbiol.">
        <title>Production of haemolysins by strains of the Actinobacillus minor/porcitonsillarum complex.</title>
        <authorList>
            <person name="Arya G."/>
            <person name="Niven D.F."/>
        </authorList>
    </citation>
    <scope>NUCLEOTIDE SEQUENCE [LARGE SCALE GENOMIC DNA]</scope>
    <source>
        <strain evidence="1 2">NM305</strain>
    </source>
</reference>
<dbReference type="Pfam" id="PF10948">
    <property type="entry name" value="DUF2635"/>
    <property type="match status" value="1"/>
</dbReference>